<evidence type="ECO:0000256" key="4">
    <source>
        <dbReference type="SAM" id="SignalP"/>
    </source>
</evidence>
<evidence type="ECO:0000313" key="6">
    <source>
        <dbReference type="Proteomes" id="UP000799771"/>
    </source>
</evidence>
<dbReference type="OrthoDB" id="941679at2759"/>
<dbReference type="RefSeq" id="XP_033524220.1">
    <property type="nucleotide sequence ID" value="XM_033672863.1"/>
</dbReference>
<accession>A0A6A6AEU4</accession>
<name>A0A6A6AEU4_9PLEO</name>
<evidence type="ECO:0000313" key="5">
    <source>
        <dbReference type="EMBL" id="KAF2129833.1"/>
    </source>
</evidence>
<dbReference type="GO" id="GO:0009277">
    <property type="term" value="C:fungal-type cell wall"/>
    <property type="evidence" value="ECO:0007669"/>
    <property type="project" value="TreeGrafter"/>
</dbReference>
<dbReference type="GO" id="GO:0042973">
    <property type="term" value="F:glucan endo-1,3-beta-D-glucosidase activity"/>
    <property type="evidence" value="ECO:0007669"/>
    <property type="project" value="TreeGrafter"/>
</dbReference>
<evidence type="ECO:0000256" key="2">
    <source>
        <dbReference type="ARBA" id="ARBA00008773"/>
    </source>
</evidence>
<feature type="chain" id="PRO_5025678248" evidence="4">
    <location>
        <begin position="22"/>
        <end position="434"/>
    </location>
</feature>
<dbReference type="SUPFAM" id="SSF51445">
    <property type="entry name" value="(Trans)glycosidases"/>
    <property type="match status" value="1"/>
</dbReference>
<dbReference type="AlphaFoldDB" id="A0A6A6AEU4"/>
<comment type="subcellular location">
    <subcellularLocation>
        <location evidence="1">Cell envelope</location>
    </subcellularLocation>
</comment>
<evidence type="ECO:0000256" key="3">
    <source>
        <dbReference type="ARBA" id="ARBA00022801"/>
    </source>
</evidence>
<dbReference type="InterPro" id="IPR050732">
    <property type="entry name" value="Beta-glucan_modifiers"/>
</dbReference>
<feature type="signal peptide" evidence="4">
    <location>
        <begin position="1"/>
        <end position="21"/>
    </location>
</feature>
<comment type="similarity">
    <text evidence="2">Belongs to the glycosyl hydrolase 17 family.</text>
</comment>
<dbReference type="GO" id="GO:0009986">
    <property type="term" value="C:cell surface"/>
    <property type="evidence" value="ECO:0007669"/>
    <property type="project" value="TreeGrafter"/>
</dbReference>
<dbReference type="Gene3D" id="3.20.20.80">
    <property type="entry name" value="Glycosidases"/>
    <property type="match status" value="1"/>
</dbReference>
<organism evidence="5 6">
    <name type="scientific">Dothidotthia symphoricarpi CBS 119687</name>
    <dbReference type="NCBI Taxonomy" id="1392245"/>
    <lineage>
        <taxon>Eukaryota</taxon>
        <taxon>Fungi</taxon>
        <taxon>Dikarya</taxon>
        <taxon>Ascomycota</taxon>
        <taxon>Pezizomycotina</taxon>
        <taxon>Dothideomycetes</taxon>
        <taxon>Pleosporomycetidae</taxon>
        <taxon>Pleosporales</taxon>
        <taxon>Dothidotthiaceae</taxon>
        <taxon>Dothidotthia</taxon>
    </lineage>
</organism>
<dbReference type="GeneID" id="54413295"/>
<evidence type="ECO:0000256" key="1">
    <source>
        <dbReference type="ARBA" id="ARBA00004196"/>
    </source>
</evidence>
<dbReference type="GO" id="GO:0071555">
    <property type="term" value="P:cell wall organization"/>
    <property type="evidence" value="ECO:0007669"/>
    <property type="project" value="TreeGrafter"/>
</dbReference>
<dbReference type="EMBL" id="ML977505">
    <property type="protein sequence ID" value="KAF2129833.1"/>
    <property type="molecule type" value="Genomic_DNA"/>
</dbReference>
<dbReference type="GO" id="GO:0005576">
    <property type="term" value="C:extracellular region"/>
    <property type="evidence" value="ECO:0007669"/>
    <property type="project" value="TreeGrafter"/>
</dbReference>
<dbReference type="PANTHER" id="PTHR16631">
    <property type="entry name" value="GLUCAN 1,3-BETA-GLUCOSIDASE"/>
    <property type="match status" value="1"/>
</dbReference>
<sequence length="434" mass="46333">MKNVALASALAAGFLIGTVGGHPFKRAVVTEVVYVTETIGDAVVYVDEKGVPYSTTTINKITSVATAVVATSTTSSISLMTPEMPSAPEVPSSSATSAPSALPSFVFVSEEPEPTRADIDVPEASNSQFYEPPIITSVAVESAYVPLPSLAPAPEPEPSAIKQDDSAGRLPIGVTYDPFTGTGDNSRCKTEQEITSEFNRMKDYKIVRIYGMGCNIIPLAVQNALRNGQTLMAGVYLSNRGNGEALGQVIQTFKDAIDQYAGGSWDIVRLFAVENERVNEHDMTASDVVGAIHSARGQLRGLGYNGPVGAVETVPATIDNPAICQASDVVMVNCHAFFDPNTKAADAGAFVQSQIELVKTSCNTNRVVVTESGWPHQGDANGAAVPSPENQRIALESIRGHFDHDMFLHNAFDSTWKSDWASSFNAERWWGVIQ</sequence>
<keyword evidence="6" id="KW-1185">Reference proteome</keyword>
<keyword evidence="3 5" id="KW-0378">Hydrolase</keyword>
<proteinExistence type="inferred from homology"/>
<keyword evidence="4" id="KW-0732">Signal</keyword>
<protein>
    <submittedName>
        <fullName evidence="5">Glycoside hydrolase family 17 protein</fullName>
    </submittedName>
</protein>
<dbReference type="PANTHER" id="PTHR16631:SF14">
    <property type="entry name" value="FAMILY 17 GLUCOSIDASE SCW10-RELATED"/>
    <property type="match status" value="1"/>
</dbReference>
<reference evidence="5" key="1">
    <citation type="journal article" date="2020" name="Stud. Mycol.">
        <title>101 Dothideomycetes genomes: a test case for predicting lifestyles and emergence of pathogens.</title>
        <authorList>
            <person name="Haridas S."/>
            <person name="Albert R."/>
            <person name="Binder M."/>
            <person name="Bloem J."/>
            <person name="Labutti K."/>
            <person name="Salamov A."/>
            <person name="Andreopoulos B."/>
            <person name="Baker S."/>
            <person name="Barry K."/>
            <person name="Bills G."/>
            <person name="Bluhm B."/>
            <person name="Cannon C."/>
            <person name="Castanera R."/>
            <person name="Culley D."/>
            <person name="Daum C."/>
            <person name="Ezra D."/>
            <person name="Gonzalez J."/>
            <person name="Henrissat B."/>
            <person name="Kuo A."/>
            <person name="Liang C."/>
            <person name="Lipzen A."/>
            <person name="Lutzoni F."/>
            <person name="Magnuson J."/>
            <person name="Mondo S."/>
            <person name="Nolan M."/>
            <person name="Ohm R."/>
            <person name="Pangilinan J."/>
            <person name="Park H.-J."/>
            <person name="Ramirez L."/>
            <person name="Alfaro M."/>
            <person name="Sun H."/>
            <person name="Tritt A."/>
            <person name="Yoshinaga Y."/>
            <person name="Zwiers L.-H."/>
            <person name="Turgeon B."/>
            <person name="Goodwin S."/>
            <person name="Spatafora J."/>
            <person name="Crous P."/>
            <person name="Grigoriev I."/>
        </authorList>
    </citation>
    <scope>NUCLEOTIDE SEQUENCE</scope>
    <source>
        <strain evidence="5">CBS 119687</strain>
    </source>
</reference>
<gene>
    <name evidence="5" type="ORF">P153DRAFT_430934</name>
</gene>
<dbReference type="InterPro" id="IPR017853">
    <property type="entry name" value="GH"/>
</dbReference>
<dbReference type="Proteomes" id="UP000799771">
    <property type="component" value="Unassembled WGS sequence"/>
</dbReference>